<accession>A0ABV2KDQ3</accession>
<gene>
    <name evidence="1" type="ORF">ABIC55_004326</name>
</gene>
<keyword evidence="2" id="KW-1185">Reference proteome</keyword>
<protein>
    <submittedName>
        <fullName evidence="1">Uncharacterized protein</fullName>
    </submittedName>
</protein>
<organism evidence="1 2">
    <name type="scientific">Sporosarcina psychrophila</name>
    <name type="common">Bacillus psychrophilus</name>
    <dbReference type="NCBI Taxonomy" id="1476"/>
    <lineage>
        <taxon>Bacteria</taxon>
        <taxon>Bacillati</taxon>
        <taxon>Bacillota</taxon>
        <taxon>Bacilli</taxon>
        <taxon>Bacillales</taxon>
        <taxon>Caryophanaceae</taxon>
        <taxon>Sporosarcina</taxon>
    </lineage>
</organism>
<dbReference type="EMBL" id="JBEPME010000008">
    <property type="protein sequence ID" value="MET3659206.1"/>
    <property type="molecule type" value="Genomic_DNA"/>
</dbReference>
<comment type="caution">
    <text evidence="1">The sequence shown here is derived from an EMBL/GenBank/DDBJ whole genome shotgun (WGS) entry which is preliminary data.</text>
</comment>
<proteinExistence type="predicted"/>
<dbReference type="Proteomes" id="UP001549104">
    <property type="component" value="Unassembled WGS sequence"/>
</dbReference>
<evidence type="ECO:0000313" key="1">
    <source>
        <dbReference type="EMBL" id="MET3659206.1"/>
    </source>
</evidence>
<name>A0ABV2KDQ3_SPOPS</name>
<evidence type="ECO:0000313" key="2">
    <source>
        <dbReference type="Proteomes" id="UP001549104"/>
    </source>
</evidence>
<dbReference type="RefSeq" id="WP_338653442.1">
    <property type="nucleotide sequence ID" value="NZ_CP146246.1"/>
</dbReference>
<reference evidence="1 2" key="1">
    <citation type="submission" date="2024-06" db="EMBL/GenBank/DDBJ databases">
        <title>Sorghum-associated microbial communities from plants grown in Nebraska, USA.</title>
        <authorList>
            <person name="Schachtman D."/>
        </authorList>
    </citation>
    <scope>NUCLEOTIDE SEQUENCE [LARGE SCALE GENOMIC DNA]</scope>
    <source>
        <strain evidence="1 2">1288</strain>
    </source>
</reference>
<sequence length="58" mass="6987">MKVQEVLIDNIKRNVLIDEKIDWYFLELYTLRTLMSKRQICAYSILAILNYTSDMLDE</sequence>